<sequence>MLYDLYRPIYTHASTYSLSTNLAIKISLVTMAPKTKKPKVTKPVVGHDEVTKEEETINQNFSLQVAMHVIRQHVADNESVVCSPVSIDTILSILATGAENYTLDQLLKLLGYADVGELNEAACKLSDVLKDSDKEDAPEISSVNALWLDRRFSLKAKFRKVLRNVHKAQVSVVDFVNEADKVVDEANSWAEEQTKGLIKQFLTKKNINNDTSLLLANALYFKGIWHKNFEPKDTKQGDFILLNGDKVRVQFMNQRYKYFEYGTSDECQVLQMPYKTGEFSDDDEDSPKCFSMYVFLPLEKNGLPNLLEKMMIDPNSFIDKFKFKSAKIARLSIPRFNFESDINLKEAMKQLGLTLPFEENCRDFSGIIDVSAYPVYVSDIYQKCRIETNEQGTEAVAVTRFGLMCGAAPPSARPPPPINFVADHPFLFMIREEISGAILFVGTMINPK</sequence>
<dbReference type="Pfam" id="PF00079">
    <property type="entry name" value="Serpin"/>
    <property type="match status" value="1"/>
</dbReference>
<dbReference type="GO" id="GO:0005615">
    <property type="term" value="C:extracellular space"/>
    <property type="evidence" value="ECO:0007669"/>
    <property type="project" value="InterPro"/>
</dbReference>
<dbReference type="InterPro" id="IPR023796">
    <property type="entry name" value="Serpin_dom"/>
</dbReference>
<protein>
    <recommendedName>
        <fullName evidence="3">Serpin domain-containing protein</fullName>
    </recommendedName>
</protein>
<dbReference type="PANTHER" id="PTHR11461">
    <property type="entry name" value="SERINE PROTEASE INHIBITOR, SERPIN"/>
    <property type="match status" value="1"/>
</dbReference>
<accession>A0AAW1HIU2</accession>
<proteinExistence type="inferred from homology"/>
<dbReference type="GO" id="GO:0004867">
    <property type="term" value="F:serine-type endopeptidase inhibitor activity"/>
    <property type="evidence" value="ECO:0007669"/>
    <property type="project" value="InterPro"/>
</dbReference>
<dbReference type="InterPro" id="IPR042185">
    <property type="entry name" value="Serpin_sf_2"/>
</dbReference>
<reference evidence="4" key="1">
    <citation type="submission" date="2024-03" db="EMBL/GenBank/DDBJ databases">
        <title>WGS assembly of Saponaria officinalis var. Norfolk2.</title>
        <authorList>
            <person name="Jenkins J."/>
            <person name="Shu S."/>
            <person name="Grimwood J."/>
            <person name="Barry K."/>
            <person name="Goodstein D."/>
            <person name="Schmutz J."/>
            <person name="Leebens-Mack J."/>
            <person name="Osbourn A."/>
        </authorList>
    </citation>
    <scope>NUCLEOTIDE SEQUENCE [LARGE SCALE GENOMIC DNA]</scope>
    <source>
        <strain evidence="4">JIC</strain>
    </source>
</reference>
<dbReference type="SMART" id="SM00093">
    <property type="entry name" value="SERPIN"/>
    <property type="match status" value="1"/>
</dbReference>
<dbReference type="CDD" id="cd02043">
    <property type="entry name" value="serpinP_plants"/>
    <property type="match status" value="1"/>
</dbReference>
<gene>
    <name evidence="4" type="ORF">RND81_11G091400</name>
</gene>
<dbReference type="InterPro" id="IPR042178">
    <property type="entry name" value="Serpin_sf_1"/>
</dbReference>
<dbReference type="InterPro" id="IPR023795">
    <property type="entry name" value="Serpin_CS"/>
</dbReference>
<evidence type="ECO:0000256" key="1">
    <source>
        <dbReference type="ARBA" id="ARBA00009500"/>
    </source>
</evidence>
<evidence type="ECO:0000313" key="4">
    <source>
        <dbReference type="EMBL" id="KAK9676652.1"/>
    </source>
</evidence>
<dbReference type="InterPro" id="IPR000215">
    <property type="entry name" value="Serpin_fam"/>
</dbReference>
<feature type="domain" description="Serpin" evidence="3">
    <location>
        <begin position="67"/>
        <end position="447"/>
    </location>
</feature>
<comment type="caution">
    <text evidence="4">The sequence shown here is derived from an EMBL/GenBank/DDBJ whole genome shotgun (WGS) entry which is preliminary data.</text>
</comment>
<name>A0AAW1HIU2_SAPOF</name>
<dbReference type="EMBL" id="JBDFQZ010000011">
    <property type="protein sequence ID" value="KAK9676652.1"/>
    <property type="molecule type" value="Genomic_DNA"/>
</dbReference>
<dbReference type="PANTHER" id="PTHR11461:SF315">
    <property type="entry name" value="SERPIN-Z3-LIKE"/>
    <property type="match status" value="1"/>
</dbReference>
<dbReference type="SUPFAM" id="SSF56574">
    <property type="entry name" value="Serpins"/>
    <property type="match status" value="1"/>
</dbReference>
<evidence type="ECO:0000256" key="2">
    <source>
        <dbReference type="RuleBase" id="RU000411"/>
    </source>
</evidence>
<dbReference type="PROSITE" id="PS00284">
    <property type="entry name" value="SERPIN"/>
    <property type="match status" value="1"/>
</dbReference>
<evidence type="ECO:0000313" key="5">
    <source>
        <dbReference type="Proteomes" id="UP001443914"/>
    </source>
</evidence>
<dbReference type="Proteomes" id="UP001443914">
    <property type="component" value="Unassembled WGS sequence"/>
</dbReference>
<organism evidence="4 5">
    <name type="scientific">Saponaria officinalis</name>
    <name type="common">Common soapwort</name>
    <name type="synonym">Lychnis saponaria</name>
    <dbReference type="NCBI Taxonomy" id="3572"/>
    <lineage>
        <taxon>Eukaryota</taxon>
        <taxon>Viridiplantae</taxon>
        <taxon>Streptophyta</taxon>
        <taxon>Embryophyta</taxon>
        <taxon>Tracheophyta</taxon>
        <taxon>Spermatophyta</taxon>
        <taxon>Magnoliopsida</taxon>
        <taxon>eudicotyledons</taxon>
        <taxon>Gunneridae</taxon>
        <taxon>Pentapetalae</taxon>
        <taxon>Caryophyllales</taxon>
        <taxon>Caryophyllaceae</taxon>
        <taxon>Caryophylleae</taxon>
        <taxon>Saponaria</taxon>
    </lineage>
</organism>
<dbReference type="Gene3D" id="3.30.497.10">
    <property type="entry name" value="Antithrombin, subunit I, domain 2"/>
    <property type="match status" value="1"/>
</dbReference>
<keyword evidence="5" id="KW-1185">Reference proteome</keyword>
<comment type="similarity">
    <text evidence="1 2">Belongs to the serpin family.</text>
</comment>
<evidence type="ECO:0000259" key="3">
    <source>
        <dbReference type="SMART" id="SM00093"/>
    </source>
</evidence>
<dbReference type="Gene3D" id="2.30.39.10">
    <property type="entry name" value="Alpha-1-antitrypsin, domain 1"/>
    <property type="match status" value="1"/>
</dbReference>
<dbReference type="AlphaFoldDB" id="A0AAW1HIU2"/>
<dbReference type="InterPro" id="IPR036186">
    <property type="entry name" value="Serpin_sf"/>
</dbReference>